<protein>
    <submittedName>
        <fullName evidence="1">Uncharacterized protein</fullName>
    </submittedName>
</protein>
<evidence type="ECO:0000313" key="2">
    <source>
        <dbReference type="Proteomes" id="UP000461880"/>
    </source>
</evidence>
<dbReference type="RefSeq" id="WP_154504414.1">
    <property type="nucleotide sequence ID" value="NZ_VUMN01000013.1"/>
</dbReference>
<gene>
    <name evidence="1" type="ORF">FYJ51_06710</name>
</gene>
<dbReference type="EMBL" id="VUMN01000013">
    <property type="protein sequence ID" value="MSS58594.1"/>
    <property type="molecule type" value="Genomic_DNA"/>
</dbReference>
<dbReference type="AlphaFoldDB" id="A0A7X2TFC8"/>
<comment type="caution">
    <text evidence="1">The sequence shown here is derived from an EMBL/GenBank/DDBJ whole genome shotgun (WGS) entry which is preliminary data.</text>
</comment>
<organism evidence="1 2">
    <name type="scientific">Stecheria intestinalis</name>
    <dbReference type="NCBI Taxonomy" id="2606630"/>
    <lineage>
        <taxon>Bacteria</taxon>
        <taxon>Bacillati</taxon>
        <taxon>Bacillota</taxon>
        <taxon>Erysipelotrichia</taxon>
        <taxon>Erysipelotrichales</taxon>
        <taxon>Erysipelotrichaceae</taxon>
        <taxon>Stecheria</taxon>
    </lineage>
</organism>
<sequence>MKTENQNMGCPQRNSPECEKYAEASSIFHSENGGKGVQLQGRTPHGRDLRNQKYRASFLTRIKLQISGFTCRSFSHYSWLTDVSSFFLCASIRSAEECMEEDTRLHSLQEPSEKLIFI</sequence>
<keyword evidence="2" id="KW-1185">Reference proteome</keyword>
<accession>A0A7X2TFC8</accession>
<evidence type="ECO:0000313" key="1">
    <source>
        <dbReference type="EMBL" id="MSS58594.1"/>
    </source>
</evidence>
<dbReference type="Proteomes" id="UP000461880">
    <property type="component" value="Unassembled WGS sequence"/>
</dbReference>
<reference evidence="1 2" key="1">
    <citation type="submission" date="2019-08" db="EMBL/GenBank/DDBJ databases">
        <title>In-depth cultivation of the pig gut microbiome towards novel bacterial diversity and tailored functional studies.</title>
        <authorList>
            <person name="Wylensek D."/>
            <person name="Hitch T.C.A."/>
            <person name="Clavel T."/>
        </authorList>
    </citation>
    <scope>NUCLEOTIDE SEQUENCE [LARGE SCALE GENOMIC DNA]</scope>
    <source>
        <strain evidence="1 2">Oil+RF-744-GAM-WT-6</strain>
    </source>
</reference>
<name>A0A7X2TFC8_9FIRM</name>
<proteinExistence type="predicted"/>